<dbReference type="GO" id="GO:0005524">
    <property type="term" value="F:ATP binding"/>
    <property type="evidence" value="ECO:0007669"/>
    <property type="project" value="UniProtKB-KW"/>
</dbReference>
<keyword evidence="3" id="KW-0067">ATP-binding</keyword>
<dbReference type="STRING" id="1437425.CSEC_1163"/>
<reference evidence="4" key="2">
    <citation type="submission" date="2014-09" db="EMBL/GenBank/DDBJ databases">
        <title>Criblamydia sequanensis harbors a mega-plasmid encoding arsenite resistance.</title>
        <authorList>
            <person name="Bertelli C."/>
            <person name="Goesmann A."/>
            <person name="Greub G."/>
        </authorList>
    </citation>
    <scope>NUCLEOTIDE SEQUENCE [LARGE SCALE GENOMIC DNA]</scope>
    <source>
        <strain evidence="4">CRIB-18</strain>
    </source>
</reference>
<keyword evidence="5" id="KW-1185">Reference proteome</keyword>
<dbReference type="PROSITE" id="PS00297">
    <property type="entry name" value="HSP70_1"/>
    <property type="match status" value="1"/>
</dbReference>
<protein>
    <submittedName>
        <fullName evidence="4">Chaperone protein DnaK</fullName>
    </submittedName>
</protein>
<dbReference type="PANTHER" id="PTHR42749:SF1">
    <property type="entry name" value="CELL SHAPE-DETERMINING PROTEIN MREB"/>
    <property type="match status" value="1"/>
</dbReference>
<dbReference type="InterPro" id="IPR043129">
    <property type="entry name" value="ATPase_NBD"/>
</dbReference>
<reference evidence="4" key="1">
    <citation type="submission" date="2013-12" db="EMBL/GenBank/DDBJ databases">
        <authorList>
            <person name="Linke B."/>
        </authorList>
    </citation>
    <scope>NUCLEOTIDE SEQUENCE [LARGE SCALE GENOMIC DNA]</scope>
    <source>
        <strain evidence="4">CRIB-18</strain>
    </source>
</reference>
<organism evidence="4 5">
    <name type="scientific">Candidatus Criblamydia sequanensis CRIB-18</name>
    <dbReference type="NCBI Taxonomy" id="1437425"/>
    <lineage>
        <taxon>Bacteria</taxon>
        <taxon>Pseudomonadati</taxon>
        <taxon>Chlamydiota</taxon>
        <taxon>Chlamydiia</taxon>
        <taxon>Parachlamydiales</taxon>
        <taxon>Candidatus Criblamydiaceae</taxon>
        <taxon>Candidatus Criblamydia</taxon>
    </lineage>
</organism>
<dbReference type="PANTHER" id="PTHR42749">
    <property type="entry name" value="CELL SHAPE-DETERMINING PROTEIN MREB"/>
    <property type="match status" value="1"/>
</dbReference>
<comment type="caution">
    <text evidence="4">The sequence shown here is derived from an EMBL/GenBank/DDBJ whole genome shotgun (WGS) entry which is preliminary data.</text>
</comment>
<dbReference type="CDD" id="cd10170">
    <property type="entry name" value="ASKHA_NBD_HSP70"/>
    <property type="match status" value="1"/>
</dbReference>
<dbReference type="SUPFAM" id="SSF53067">
    <property type="entry name" value="Actin-like ATPase domain"/>
    <property type="match status" value="2"/>
</dbReference>
<dbReference type="InterPro" id="IPR013126">
    <property type="entry name" value="Hsp_70_fam"/>
</dbReference>
<evidence type="ECO:0000313" key="4">
    <source>
        <dbReference type="EMBL" id="CDR33987.1"/>
    </source>
</evidence>
<proteinExistence type="inferred from homology"/>
<dbReference type="Pfam" id="PF00012">
    <property type="entry name" value="HSP70"/>
    <property type="match status" value="1"/>
</dbReference>
<evidence type="ECO:0000256" key="2">
    <source>
        <dbReference type="ARBA" id="ARBA00022741"/>
    </source>
</evidence>
<dbReference type="Gene3D" id="3.30.420.40">
    <property type="match status" value="2"/>
</dbReference>
<dbReference type="Proteomes" id="UP000031552">
    <property type="component" value="Unassembled WGS sequence"/>
</dbReference>
<accession>A0A090CYX1</accession>
<dbReference type="InterPro" id="IPR018181">
    <property type="entry name" value="Heat_shock_70_CS"/>
</dbReference>
<sequence>MTSKKKASKYIIGIDLGTTNCTLAYIKKDDDSAAIQQFLIPQITRDGEEESLPYLPSFIYFPLEEELKSQGQGISWDKERTFAVGKYAKARGEDCPDRVISSAKSWLCHYGIDRRKKWLPIAFEKENSALSPVEAIKEILSHLKESWDSSMDHPFLEQEIFITVPASFDPSAKQLVEEAARLAGFTSQILLEEPQAAFYSWLYRQKDTWREKLQVGDKILVVDIGGGTTDFSLIQVKENDGSLSLERVAVGSHLLLGGDNLDYALAYYIKEELENQNKVIDDWQFQALKAAASHAKEILLSDSEKEMVPITLMGRGSRLIGGAIKFELQKSVVLDLLVNGFFPSIGFENQALNERQMAFQEKGLPFARDARVTSQLASFLAMQSNNEEENSLFPTALLFNGGTMKAEAFRDRLHSVLNDWAASFGKPKIKLLGDEDYDFAVSSGAVYYGLAIKGKGVRIRSSLSQSYFIGIEEAIPAIPGREPPLKALCIAPYGMEEGSQEILASQEFALTLGKKVFFRFFSSNGLKSTSGNPPKMGSFIKNWKKDLIELHPIETKLGDEEEEEKMVFVTLKASFTPLGSLELSCQESDKRSWVLEFDLRKEEEKAKVG</sequence>
<dbReference type="GO" id="GO:0140662">
    <property type="term" value="F:ATP-dependent protein folding chaperone"/>
    <property type="evidence" value="ECO:0007669"/>
    <property type="project" value="InterPro"/>
</dbReference>
<dbReference type="AlphaFoldDB" id="A0A090CYX1"/>
<name>A0A090CYX1_9BACT</name>
<keyword evidence="2" id="KW-0547">Nucleotide-binding</keyword>
<dbReference type="EMBL" id="CCEJ010000004">
    <property type="protein sequence ID" value="CDR33987.1"/>
    <property type="molecule type" value="Genomic_DNA"/>
</dbReference>
<evidence type="ECO:0000256" key="3">
    <source>
        <dbReference type="ARBA" id="ARBA00022840"/>
    </source>
</evidence>
<evidence type="ECO:0000313" key="5">
    <source>
        <dbReference type="Proteomes" id="UP000031552"/>
    </source>
</evidence>
<dbReference type="PROSITE" id="PS00329">
    <property type="entry name" value="HSP70_2"/>
    <property type="match status" value="1"/>
</dbReference>
<dbReference type="eggNOG" id="COG0443">
    <property type="taxonomic scope" value="Bacteria"/>
</dbReference>
<evidence type="ECO:0000256" key="1">
    <source>
        <dbReference type="ARBA" id="ARBA00007381"/>
    </source>
</evidence>
<gene>
    <name evidence="4" type="primary">dnak1</name>
    <name evidence="4" type="ORF">CSEC_1163</name>
</gene>
<dbReference type="PRINTS" id="PR00301">
    <property type="entry name" value="HEATSHOCK70"/>
</dbReference>
<dbReference type="RefSeq" id="WP_041017493.1">
    <property type="nucleotide sequence ID" value="NZ_CCEJ010000004.1"/>
</dbReference>
<comment type="similarity">
    <text evidence="1">Belongs to the heat shock protein 70 family.</text>
</comment>
<dbReference type="OrthoDB" id="499700at2"/>